<reference evidence="6 7" key="1">
    <citation type="submission" date="2016-11" db="EMBL/GenBank/DDBJ databases">
        <authorList>
            <person name="Jaros S."/>
            <person name="Januszkiewicz K."/>
            <person name="Wedrychowicz H."/>
        </authorList>
    </citation>
    <scope>NUCLEOTIDE SEQUENCE [LARGE SCALE GENOMIC DNA]</scope>
    <source>
        <strain evidence="6 7">DSM 27063</strain>
    </source>
</reference>
<evidence type="ECO:0000313" key="6">
    <source>
        <dbReference type="EMBL" id="SHJ89808.1"/>
    </source>
</evidence>
<keyword evidence="4" id="KW-0472">Membrane</keyword>
<gene>
    <name evidence="6" type="ORF">SAMN05444280_13831</name>
</gene>
<proteinExistence type="inferred from homology"/>
<dbReference type="PROSITE" id="PS00922">
    <property type="entry name" value="TRANSGLYCOSYLASE"/>
    <property type="match status" value="1"/>
</dbReference>
<evidence type="ECO:0000256" key="2">
    <source>
        <dbReference type="ARBA" id="ARBA00007734"/>
    </source>
</evidence>
<dbReference type="InterPro" id="IPR008258">
    <property type="entry name" value="Transglycosylase_SLT_dom_1"/>
</dbReference>
<dbReference type="SUPFAM" id="SSF53955">
    <property type="entry name" value="Lysozyme-like"/>
    <property type="match status" value="1"/>
</dbReference>
<dbReference type="PANTHER" id="PTHR35936:SF19">
    <property type="entry name" value="AMINO-ACID-BINDING PROTEIN YXEM-RELATED"/>
    <property type="match status" value="1"/>
</dbReference>
<dbReference type="GO" id="GO:0000270">
    <property type="term" value="P:peptidoglycan metabolic process"/>
    <property type="evidence" value="ECO:0007669"/>
    <property type="project" value="InterPro"/>
</dbReference>
<dbReference type="CDD" id="cd01009">
    <property type="entry name" value="PBP2_YfhD_N"/>
    <property type="match status" value="1"/>
</dbReference>
<comment type="similarity">
    <text evidence="2">Belongs to the transglycosylase Slt family.</text>
</comment>
<dbReference type="Pfam" id="PF01464">
    <property type="entry name" value="SLT"/>
    <property type="match status" value="1"/>
</dbReference>
<dbReference type="STRING" id="1168035.SAMN05444280_13831"/>
<dbReference type="Pfam" id="PF00497">
    <property type="entry name" value="SBP_bac_3"/>
    <property type="match status" value="1"/>
</dbReference>
<dbReference type="CDD" id="cd13403">
    <property type="entry name" value="MLTF-like"/>
    <property type="match status" value="1"/>
</dbReference>
<dbReference type="InterPro" id="IPR000189">
    <property type="entry name" value="Transglyc_AS"/>
</dbReference>
<keyword evidence="4" id="KW-0998">Cell outer membrane</keyword>
<keyword evidence="3" id="KW-0732">Signal</keyword>
<evidence type="ECO:0000259" key="5">
    <source>
        <dbReference type="SMART" id="SM00062"/>
    </source>
</evidence>
<dbReference type="InterPro" id="IPR023346">
    <property type="entry name" value="Lysozyme-like_dom_sf"/>
</dbReference>
<dbReference type="PANTHER" id="PTHR35936">
    <property type="entry name" value="MEMBRANE-BOUND LYTIC MUREIN TRANSGLYCOSYLASE F"/>
    <property type="match status" value="1"/>
</dbReference>
<keyword evidence="7" id="KW-1185">Reference proteome</keyword>
<dbReference type="GO" id="GO:0008933">
    <property type="term" value="F:peptidoglycan lytic transglycosylase activity"/>
    <property type="evidence" value="ECO:0007669"/>
    <property type="project" value="InterPro"/>
</dbReference>
<dbReference type="SMART" id="SM00062">
    <property type="entry name" value="PBPb"/>
    <property type="match status" value="1"/>
</dbReference>
<dbReference type="OrthoDB" id="9815002at2"/>
<dbReference type="GO" id="GO:0009279">
    <property type="term" value="C:cell outer membrane"/>
    <property type="evidence" value="ECO:0007669"/>
    <property type="project" value="UniProtKB-SubCell"/>
</dbReference>
<dbReference type="Gene3D" id="1.10.530.10">
    <property type="match status" value="1"/>
</dbReference>
<name>A0A1M6N2C0_9BACT</name>
<dbReference type="Proteomes" id="UP000184050">
    <property type="component" value="Unassembled WGS sequence"/>
</dbReference>
<evidence type="ECO:0000256" key="4">
    <source>
        <dbReference type="ARBA" id="ARBA00023237"/>
    </source>
</evidence>
<comment type="subcellular location">
    <subcellularLocation>
        <location evidence="1">Cell outer membrane</location>
        <topology evidence="1">Peripheral membrane protein</topology>
    </subcellularLocation>
</comment>
<feature type="domain" description="Solute-binding protein family 3/N-terminal" evidence="5">
    <location>
        <begin position="53"/>
        <end position="284"/>
    </location>
</feature>
<evidence type="ECO:0000313" key="7">
    <source>
        <dbReference type="Proteomes" id="UP000184050"/>
    </source>
</evidence>
<dbReference type="InterPro" id="IPR001638">
    <property type="entry name" value="Solute-binding_3/MltF_N"/>
</dbReference>
<protein>
    <submittedName>
        <fullName evidence="6">Membrane-bound lytic murein transglycosylase F</fullName>
    </submittedName>
</protein>
<dbReference type="AlphaFoldDB" id="A0A1M6N2C0"/>
<accession>A0A1M6N2C0</accession>
<dbReference type="RefSeq" id="WP_073173122.1">
    <property type="nucleotide sequence ID" value="NZ_FQZE01000038.1"/>
</dbReference>
<sequence length="477" mass="54779">MLYSGTYKSVIKIVGLLLFISLMGGCGCDRKKVQEEPAEKEPTDLELIKEAGVLKVVVDYNSTNYFVYRGKPMGYQYDLVHELCEALDVNPQITVSNDLVESFDGLQNGRFDIIAQNLTVTRKRRELVDFTAPLKQTRQVLVQRKPNPNDSNTVYLKSTLELAEKKVHVQKNSSYSRRLVNLSEEIGYPIEIVEDSIYGVEQLVARVANGEIDYTVCDEDVARVNKTYYRNIDVSLVISFPQNIAWAVRKNASDDWKAYLDNWITEFKKTRKHAVLYNKYFSSPRSSHRMDSEYHSITGGKISEYDPVVKELAANHGWDWRLVSSIMYEESRFNPEAESWGGAYGLMQLMPNTATALGVTDITEPRENIRGGILMLNWLDEQLLNSIPDSTERIKFTLAAYNIGLGHVKDAQRLARKYGKNQHKWEGNVDFYLRNKSSSKYFEDPVVRWGYARGEEAYNYVQRVTGNYEHYLNVIPK</sequence>
<dbReference type="SUPFAM" id="SSF53850">
    <property type="entry name" value="Periplasmic binding protein-like II"/>
    <property type="match status" value="1"/>
</dbReference>
<organism evidence="6 7">
    <name type="scientific">Tangfeifania diversioriginum</name>
    <dbReference type="NCBI Taxonomy" id="1168035"/>
    <lineage>
        <taxon>Bacteria</taxon>
        <taxon>Pseudomonadati</taxon>
        <taxon>Bacteroidota</taxon>
        <taxon>Bacteroidia</taxon>
        <taxon>Marinilabiliales</taxon>
        <taxon>Prolixibacteraceae</taxon>
        <taxon>Tangfeifania</taxon>
    </lineage>
</organism>
<dbReference type="EMBL" id="FQZE01000038">
    <property type="protein sequence ID" value="SHJ89808.1"/>
    <property type="molecule type" value="Genomic_DNA"/>
</dbReference>
<evidence type="ECO:0000256" key="3">
    <source>
        <dbReference type="ARBA" id="ARBA00022729"/>
    </source>
</evidence>
<evidence type="ECO:0000256" key="1">
    <source>
        <dbReference type="ARBA" id="ARBA00004339"/>
    </source>
</evidence>
<dbReference type="Gene3D" id="3.40.190.10">
    <property type="entry name" value="Periplasmic binding protein-like II"/>
    <property type="match status" value="2"/>
</dbReference>